<keyword evidence="6" id="KW-1185">Reference proteome</keyword>
<accession>A0A4Q7MMM4</accession>
<dbReference type="CDD" id="cd01823">
    <property type="entry name" value="SEST_like"/>
    <property type="match status" value="1"/>
</dbReference>
<dbReference type="InterPro" id="IPR037460">
    <property type="entry name" value="SEST-like"/>
</dbReference>
<evidence type="ECO:0000313" key="6">
    <source>
        <dbReference type="Proteomes" id="UP000293289"/>
    </source>
</evidence>
<evidence type="ECO:0000313" key="5">
    <source>
        <dbReference type="EMBL" id="RZS68022.1"/>
    </source>
</evidence>
<evidence type="ECO:0000256" key="2">
    <source>
        <dbReference type="PIRSR" id="PIRSR637460-2"/>
    </source>
</evidence>
<dbReference type="OrthoDB" id="5503950at2"/>
<proteinExistence type="predicted"/>
<gene>
    <name evidence="5" type="ORF">EV187_0445</name>
</gene>
<dbReference type="AlphaFoldDB" id="A0A4Q7MMM4"/>
<feature type="chain" id="PRO_5020567107" evidence="3">
    <location>
        <begin position="34"/>
        <end position="266"/>
    </location>
</feature>
<evidence type="ECO:0000259" key="4">
    <source>
        <dbReference type="Pfam" id="PF13472"/>
    </source>
</evidence>
<feature type="signal peptide" evidence="3">
    <location>
        <begin position="1"/>
        <end position="33"/>
    </location>
</feature>
<feature type="active site" description="Nucleophile" evidence="1">
    <location>
        <position position="55"/>
    </location>
</feature>
<dbReference type="SUPFAM" id="SSF52266">
    <property type="entry name" value="SGNH hydrolase"/>
    <property type="match status" value="1"/>
</dbReference>
<feature type="active site" evidence="1">
    <location>
        <position position="249"/>
    </location>
</feature>
<evidence type="ECO:0000256" key="1">
    <source>
        <dbReference type="PIRSR" id="PIRSR637460-1"/>
    </source>
</evidence>
<dbReference type="RefSeq" id="WP_130351399.1">
    <property type="nucleotide sequence ID" value="NZ_SGWY01000001.1"/>
</dbReference>
<organism evidence="5 6">
    <name type="scientific">Agromyces ramosus</name>
    <dbReference type="NCBI Taxonomy" id="33879"/>
    <lineage>
        <taxon>Bacteria</taxon>
        <taxon>Bacillati</taxon>
        <taxon>Actinomycetota</taxon>
        <taxon>Actinomycetes</taxon>
        <taxon>Micrococcales</taxon>
        <taxon>Microbacteriaceae</taxon>
        <taxon>Agromyces</taxon>
    </lineage>
</organism>
<comment type="caution">
    <text evidence="5">The sequence shown here is derived from an EMBL/GenBank/DDBJ whole genome shotgun (WGS) entry which is preliminary data.</text>
</comment>
<name>A0A4Q7MMM4_9MICO</name>
<dbReference type="GO" id="GO:0004806">
    <property type="term" value="F:triacylglycerol lipase activity"/>
    <property type="evidence" value="ECO:0007669"/>
    <property type="project" value="TreeGrafter"/>
</dbReference>
<feature type="disulfide bond" evidence="2">
    <location>
        <begin position="69"/>
        <end position="94"/>
    </location>
</feature>
<protein>
    <submittedName>
        <fullName evidence="5">Lysophospholipase L1-like esterase</fullName>
    </submittedName>
</protein>
<dbReference type="PANTHER" id="PTHR37981">
    <property type="entry name" value="LIPASE 2"/>
    <property type="match status" value="1"/>
</dbReference>
<keyword evidence="2" id="KW-1015">Disulfide bond</keyword>
<feature type="domain" description="SGNH hydrolase-type esterase" evidence="4">
    <location>
        <begin position="51"/>
        <end position="256"/>
    </location>
</feature>
<reference evidence="5 6" key="1">
    <citation type="submission" date="2019-02" db="EMBL/GenBank/DDBJ databases">
        <title>Genomic Encyclopedia of Type Strains, Phase IV (KMG-IV): sequencing the most valuable type-strain genomes for metagenomic binning, comparative biology and taxonomic classification.</title>
        <authorList>
            <person name="Goeker M."/>
        </authorList>
    </citation>
    <scope>NUCLEOTIDE SEQUENCE [LARGE SCALE GENOMIC DNA]</scope>
    <source>
        <strain evidence="5 6">DSM 43045</strain>
    </source>
</reference>
<dbReference type="PANTHER" id="PTHR37981:SF1">
    <property type="entry name" value="SGNH HYDROLASE-TYPE ESTERASE DOMAIN-CONTAINING PROTEIN"/>
    <property type="match status" value="1"/>
</dbReference>
<dbReference type="Gene3D" id="3.40.50.1110">
    <property type="entry name" value="SGNH hydrolase"/>
    <property type="match status" value="1"/>
</dbReference>
<dbReference type="Pfam" id="PF13472">
    <property type="entry name" value="Lipase_GDSL_2"/>
    <property type="match status" value="1"/>
</dbReference>
<dbReference type="InterPro" id="IPR013830">
    <property type="entry name" value="SGNH_hydro"/>
</dbReference>
<evidence type="ECO:0000256" key="3">
    <source>
        <dbReference type="SAM" id="SignalP"/>
    </source>
</evidence>
<dbReference type="GO" id="GO:0019433">
    <property type="term" value="P:triglyceride catabolic process"/>
    <property type="evidence" value="ECO:0007669"/>
    <property type="project" value="TreeGrafter"/>
</dbReference>
<keyword evidence="3" id="KW-0732">Signal</keyword>
<dbReference type="Proteomes" id="UP000293289">
    <property type="component" value="Unassembled WGS sequence"/>
</dbReference>
<feature type="disulfide bond" evidence="2">
    <location>
        <begin position="134"/>
        <end position="142"/>
    </location>
</feature>
<dbReference type="EMBL" id="SGWY01000001">
    <property type="protein sequence ID" value="RZS68022.1"/>
    <property type="molecule type" value="Genomic_DNA"/>
</dbReference>
<dbReference type="InterPro" id="IPR036514">
    <property type="entry name" value="SGNH_hydro_sf"/>
</dbReference>
<sequence length="266" mass="26029">MTTLSRTRRLLTLASASILVASAAVVGALPANAAPGGEPGPPAAGKVAYAALGDSYAAGVGGGDYLDECFLSPNGYAAQLASDPGNVHVALNGCIGATTTDVLGQLGGIDHRTRSITLTVGANDLGLAAVTAACLGGPMEACLAAIAEAQADLGPMAVSLSTTLAAIRAAAPKAEVIVTGYPVLLEPTVDPSGGALAIAIAALNSTIAGVVAAAGPGFEFVDVTEEFAGHGIGSLDPWIVAPPALDAFHPNIAGHTAYADAIRAVQ</sequence>